<dbReference type="Proteomes" id="UP000091820">
    <property type="component" value="Unassembled WGS sequence"/>
</dbReference>
<proteinExistence type="predicted"/>
<reference evidence="2" key="1">
    <citation type="submission" date="2014-03" db="EMBL/GenBank/DDBJ databases">
        <authorList>
            <person name="Aksoy S."/>
            <person name="Warren W."/>
            <person name="Wilson R.K."/>
        </authorList>
    </citation>
    <scope>NUCLEOTIDE SEQUENCE [LARGE SCALE GENOMIC DNA]</scope>
    <source>
        <strain evidence="2">IAEA</strain>
    </source>
</reference>
<keyword evidence="2" id="KW-1185">Reference proteome</keyword>
<dbReference type="VEuPathDB" id="VectorBase:GBRI030366"/>
<protein>
    <submittedName>
        <fullName evidence="1">Uncharacterized protein</fullName>
    </submittedName>
</protein>
<accession>A0A1A9WSF5</accession>
<evidence type="ECO:0000313" key="1">
    <source>
        <dbReference type="EnsemblMetazoa" id="GBRI030366-PA"/>
    </source>
</evidence>
<name>A0A1A9WSF5_9MUSC</name>
<reference evidence="1" key="2">
    <citation type="submission" date="2020-05" db="UniProtKB">
        <authorList>
            <consortium name="EnsemblMetazoa"/>
        </authorList>
    </citation>
    <scope>IDENTIFICATION</scope>
    <source>
        <strain evidence="1">IAEA</strain>
    </source>
</reference>
<dbReference type="EnsemblMetazoa" id="GBRI030366-RA">
    <property type="protein sequence ID" value="GBRI030366-PA"/>
    <property type="gene ID" value="GBRI030366"/>
</dbReference>
<evidence type="ECO:0000313" key="2">
    <source>
        <dbReference type="Proteomes" id="UP000091820"/>
    </source>
</evidence>
<sequence length="152" mass="17801">MKIIKEVEEASRREKNKLLEWSLVEKFWMTLEYFRRRKKIKRKSELFSPKELNSFRNPTNTSGLSSSRFTKSSPVTSSLPVDCNQGAAKCGWYAAQREANDYVMDYVKYVYDVYENDVLTVNVCDDCVATAFPWLQRVKENADNQHRDVLPI</sequence>
<organism evidence="1 2">
    <name type="scientific">Glossina brevipalpis</name>
    <dbReference type="NCBI Taxonomy" id="37001"/>
    <lineage>
        <taxon>Eukaryota</taxon>
        <taxon>Metazoa</taxon>
        <taxon>Ecdysozoa</taxon>
        <taxon>Arthropoda</taxon>
        <taxon>Hexapoda</taxon>
        <taxon>Insecta</taxon>
        <taxon>Pterygota</taxon>
        <taxon>Neoptera</taxon>
        <taxon>Endopterygota</taxon>
        <taxon>Diptera</taxon>
        <taxon>Brachycera</taxon>
        <taxon>Muscomorpha</taxon>
        <taxon>Hippoboscoidea</taxon>
        <taxon>Glossinidae</taxon>
        <taxon>Glossina</taxon>
    </lineage>
</organism>
<dbReference type="AlphaFoldDB" id="A0A1A9WSF5"/>